<dbReference type="InterPro" id="IPR050261">
    <property type="entry name" value="FrsA_esterase"/>
</dbReference>
<evidence type="ECO:0000259" key="2">
    <source>
        <dbReference type="Pfam" id="PF05448"/>
    </source>
</evidence>
<dbReference type="SUPFAM" id="SSF53474">
    <property type="entry name" value="alpha/beta-Hydrolases"/>
    <property type="match status" value="1"/>
</dbReference>
<evidence type="ECO:0000313" key="3">
    <source>
        <dbReference type="EMBL" id="CAJ37911.1"/>
    </source>
</evidence>
<dbReference type="EMBL" id="AM114193">
    <property type="protein sequence ID" value="CAJ37911.1"/>
    <property type="molecule type" value="Genomic_DNA"/>
</dbReference>
<proteinExistence type="predicted"/>
<name>Q0W132_METAR</name>
<sequence>MSKNSKSRARKGQKQAVRRWAVPIALLVFIAIISMAYLAFQSAHETPITLWKLDNASRLGFEQREPVDGSSTVIESTPDYTVENVVYKSFGDNVHALLRIPKNITNPPVVIVLPAATVNKEADADMAKALASWGYASLTLDERGNNGSTPGPSAMDLNGGYQAFINNRDPVQYKQVFDVLQGYEYIKSRADLNGSNVAVLGESMGGRFAIVSAALEPGMKGAFVISSGPYGLDRTGNALADQFSTSVEPETYLSMLPPRKVVMFHFTGDKVIPVEQGKSLYANASEPKAWYEYSGDVHGVYSEIYAEDLRNELKAVLG</sequence>
<keyword evidence="3" id="KW-0378">Hydrolase</keyword>
<dbReference type="PANTHER" id="PTHR22946">
    <property type="entry name" value="DIENELACTONE HYDROLASE DOMAIN-CONTAINING PROTEIN-RELATED"/>
    <property type="match status" value="1"/>
</dbReference>
<dbReference type="STRING" id="351160.RRC150"/>
<accession>Q0W132</accession>
<dbReference type="Pfam" id="PF05448">
    <property type="entry name" value="AXE1"/>
    <property type="match status" value="1"/>
</dbReference>
<dbReference type="KEGG" id="rci:RRC150"/>
<organism evidence="3 4">
    <name type="scientific">Methanocella arvoryzae (strain DSM 22066 / NBRC 105507 / MRE50)</name>
    <dbReference type="NCBI Taxonomy" id="351160"/>
    <lineage>
        <taxon>Archaea</taxon>
        <taxon>Methanobacteriati</taxon>
        <taxon>Methanobacteriota</taxon>
        <taxon>Stenosarchaea group</taxon>
        <taxon>Methanomicrobia</taxon>
        <taxon>Methanocellales</taxon>
        <taxon>Methanocellaceae</taxon>
        <taxon>Methanocella</taxon>
    </lineage>
</organism>
<dbReference type="Gene3D" id="3.40.50.1820">
    <property type="entry name" value="alpha/beta hydrolase"/>
    <property type="match status" value="1"/>
</dbReference>
<dbReference type="InterPro" id="IPR029058">
    <property type="entry name" value="AB_hydrolase_fold"/>
</dbReference>
<evidence type="ECO:0000256" key="1">
    <source>
        <dbReference type="SAM" id="Phobius"/>
    </source>
</evidence>
<evidence type="ECO:0000313" key="4">
    <source>
        <dbReference type="Proteomes" id="UP000000663"/>
    </source>
</evidence>
<dbReference type="eggNOG" id="arCOG01654">
    <property type="taxonomic scope" value="Archaea"/>
</dbReference>
<dbReference type="GeneID" id="5144825"/>
<feature type="transmembrane region" description="Helical" evidence="1">
    <location>
        <begin position="20"/>
        <end position="40"/>
    </location>
</feature>
<dbReference type="InterPro" id="IPR008391">
    <property type="entry name" value="AXE1_dom"/>
</dbReference>
<gene>
    <name evidence="3" type="ORF">RRC150</name>
</gene>
<dbReference type="OrthoDB" id="117239at2157"/>
<dbReference type="Proteomes" id="UP000000663">
    <property type="component" value="Chromosome"/>
</dbReference>
<feature type="domain" description="Acetyl xylan esterase" evidence="2">
    <location>
        <begin position="83"/>
        <end position="223"/>
    </location>
</feature>
<dbReference type="PANTHER" id="PTHR22946:SF0">
    <property type="entry name" value="DIENELACTONE HYDROLASE DOMAIN-CONTAINING PROTEIN"/>
    <property type="match status" value="1"/>
</dbReference>
<keyword evidence="1" id="KW-1133">Transmembrane helix</keyword>
<keyword evidence="4" id="KW-1185">Reference proteome</keyword>
<keyword evidence="1" id="KW-0812">Transmembrane</keyword>
<dbReference type="RefSeq" id="WP_012034683.1">
    <property type="nucleotide sequence ID" value="NC_009464.1"/>
</dbReference>
<protein>
    <submittedName>
        <fullName evidence="3">Hydrolase</fullName>
    </submittedName>
</protein>
<reference evidence="3 4" key="1">
    <citation type="journal article" date="2006" name="Science">
        <title>Genome of rice cluster I archaea -- the key methane producers in the rice rhizosphere.</title>
        <authorList>
            <person name="Erkel C."/>
            <person name="Kube M."/>
            <person name="Reinhardt R."/>
            <person name="Liesack W."/>
        </authorList>
    </citation>
    <scope>NUCLEOTIDE SEQUENCE [LARGE SCALE GENOMIC DNA]</scope>
    <source>
        <strain evidence="4">DSM 22066 / NBRC 105507 / MRE50</strain>
    </source>
</reference>
<dbReference type="GO" id="GO:0016787">
    <property type="term" value="F:hydrolase activity"/>
    <property type="evidence" value="ECO:0007669"/>
    <property type="project" value="UniProtKB-KW"/>
</dbReference>
<dbReference type="AlphaFoldDB" id="Q0W132"/>
<keyword evidence="1" id="KW-0472">Membrane</keyword>